<comment type="caution">
    <text evidence="2">The sequence shown here is derived from an EMBL/GenBank/DDBJ whole genome shotgun (WGS) entry which is preliminary data.</text>
</comment>
<gene>
    <name evidence="2" type="ORF">PF011_g7433</name>
</gene>
<dbReference type="Proteomes" id="UP000460718">
    <property type="component" value="Unassembled WGS sequence"/>
</dbReference>
<dbReference type="EMBL" id="QXFW01000331">
    <property type="protein sequence ID" value="KAE9015821.1"/>
    <property type="molecule type" value="Genomic_DNA"/>
</dbReference>
<feature type="chain" id="PRO_5025597730" description="Secreted protein" evidence="1">
    <location>
        <begin position="27"/>
        <end position="89"/>
    </location>
</feature>
<accession>A0A6A3L8T3</accession>
<evidence type="ECO:0008006" key="4">
    <source>
        <dbReference type="Google" id="ProtNLM"/>
    </source>
</evidence>
<evidence type="ECO:0000256" key="1">
    <source>
        <dbReference type="SAM" id="SignalP"/>
    </source>
</evidence>
<reference evidence="2 3" key="1">
    <citation type="submission" date="2018-09" db="EMBL/GenBank/DDBJ databases">
        <title>Genomic investigation of the strawberry pathogen Phytophthora fragariae indicates pathogenicity is determined by transcriptional variation in three key races.</title>
        <authorList>
            <person name="Adams T.M."/>
            <person name="Armitage A.D."/>
            <person name="Sobczyk M.K."/>
            <person name="Bates H.J."/>
            <person name="Dunwell J.M."/>
            <person name="Nellist C.F."/>
            <person name="Harrison R.J."/>
        </authorList>
    </citation>
    <scope>NUCLEOTIDE SEQUENCE [LARGE SCALE GENOMIC DNA]</scope>
    <source>
        <strain evidence="2 3">SCRP245</strain>
    </source>
</reference>
<dbReference type="AlphaFoldDB" id="A0A6A3L8T3"/>
<keyword evidence="1" id="KW-0732">Signal</keyword>
<name>A0A6A3L8T3_9STRA</name>
<evidence type="ECO:0000313" key="3">
    <source>
        <dbReference type="Proteomes" id="UP000460718"/>
    </source>
</evidence>
<sequence>MRNWRNLGETAAVAWFRALLRPLAEASVVGMVPTQSTLHATGAISATGRGRREKRVSLHCWTLMRRPMERKVCVGGSIVGLNSHVMSCT</sequence>
<protein>
    <recommendedName>
        <fullName evidence="4">Secreted protein</fullName>
    </recommendedName>
</protein>
<feature type="signal peptide" evidence="1">
    <location>
        <begin position="1"/>
        <end position="26"/>
    </location>
</feature>
<evidence type="ECO:0000313" key="2">
    <source>
        <dbReference type="EMBL" id="KAE9015821.1"/>
    </source>
</evidence>
<proteinExistence type="predicted"/>
<organism evidence="2 3">
    <name type="scientific">Phytophthora fragariae</name>
    <dbReference type="NCBI Taxonomy" id="53985"/>
    <lineage>
        <taxon>Eukaryota</taxon>
        <taxon>Sar</taxon>
        <taxon>Stramenopiles</taxon>
        <taxon>Oomycota</taxon>
        <taxon>Peronosporomycetes</taxon>
        <taxon>Peronosporales</taxon>
        <taxon>Peronosporaceae</taxon>
        <taxon>Phytophthora</taxon>
    </lineage>
</organism>